<dbReference type="EMBL" id="BMTF01000008">
    <property type="protein sequence ID" value="GGV84901.1"/>
    <property type="molecule type" value="Genomic_DNA"/>
</dbReference>
<evidence type="ECO:0000256" key="1">
    <source>
        <dbReference type="SAM" id="MobiDB-lite"/>
    </source>
</evidence>
<protein>
    <submittedName>
        <fullName evidence="2">Uncharacterized protein</fullName>
    </submittedName>
</protein>
<dbReference type="Proteomes" id="UP000660675">
    <property type="component" value="Unassembled WGS sequence"/>
</dbReference>
<feature type="region of interest" description="Disordered" evidence="1">
    <location>
        <begin position="25"/>
        <end position="65"/>
    </location>
</feature>
<name>A0ABQ2VYC4_9ACTN</name>
<sequence length="85" mass="8549">MREEEGYPGRAETDDGLTVRTLTHAPQDAANGRIGSAGPESGLPGARQARGGGRAAGPGRAGQAPVPVTGVGTVFGLAFISEVHR</sequence>
<proteinExistence type="predicted"/>
<keyword evidence="3" id="KW-1185">Reference proteome</keyword>
<comment type="caution">
    <text evidence="2">The sequence shown here is derived from an EMBL/GenBank/DDBJ whole genome shotgun (WGS) entry which is preliminary data.</text>
</comment>
<evidence type="ECO:0000313" key="3">
    <source>
        <dbReference type="Proteomes" id="UP000660675"/>
    </source>
</evidence>
<feature type="compositionally biased region" description="Gly residues" evidence="1">
    <location>
        <begin position="50"/>
        <end position="60"/>
    </location>
</feature>
<evidence type="ECO:0000313" key="2">
    <source>
        <dbReference type="EMBL" id="GGV84901.1"/>
    </source>
</evidence>
<organism evidence="2 3">
    <name type="scientific">Streptomyces gelaticus</name>
    <dbReference type="NCBI Taxonomy" id="285446"/>
    <lineage>
        <taxon>Bacteria</taxon>
        <taxon>Bacillati</taxon>
        <taxon>Actinomycetota</taxon>
        <taxon>Actinomycetes</taxon>
        <taxon>Kitasatosporales</taxon>
        <taxon>Streptomycetaceae</taxon>
        <taxon>Streptomyces</taxon>
    </lineage>
</organism>
<gene>
    <name evidence="2" type="ORF">GCM10015535_30820</name>
</gene>
<accession>A0ABQ2VYC4</accession>
<reference evidence="3" key="1">
    <citation type="journal article" date="2019" name="Int. J. Syst. Evol. Microbiol.">
        <title>The Global Catalogue of Microorganisms (GCM) 10K type strain sequencing project: providing services to taxonomists for standard genome sequencing and annotation.</title>
        <authorList>
            <consortium name="The Broad Institute Genomics Platform"/>
            <consortium name="The Broad Institute Genome Sequencing Center for Infectious Disease"/>
            <person name="Wu L."/>
            <person name="Ma J."/>
        </authorList>
    </citation>
    <scope>NUCLEOTIDE SEQUENCE [LARGE SCALE GENOMIC DNA]</scope>
    <source>
        <strain evidence="3">JCM 4376</strain>
    </source>
</reference>